<reference evidence="4 5" key="1">
    <citation type="submission" date="2016-10" db="EMBL/GenBank/DDBJ databases">
        <title>Draft genome sequences of four alkaliphilic bacteria belonging to the Anaerobacillus genus.</title>
        <authorList>
            <person name="Bassil N.M."/>
            <person name="Lloyd J.R."/>
        </authorList>
    </citation>
    <scope>NUCLEOTIDE SEQUENCE [LARGE SCALE GENOMIC DNA]</scope>
    <source>
        <strain evidence="4 5">DSM 15340</strain>
    </source>
</reference>
<dbReference type="SUPFAM" id="SSF52540">
    <property type="entry name" value="P-loop containing nucleoside triphosphate hydrolases"/>
    <property type="match status" value="1"/>
</dbReference>
<dbReference type="InterPro" id="IPR027417">
    <property type="entry name" value="P-loop_NTPase"/>
</dbReference>
<organism evidence="4 5">
    <name type="scientific">Anaerobacillus arseniciselenatis</name>
    <dbReference type="NCBI Taxonomy" id="85682"/>
    <lineage>
        <taxon>Bacteria</taxon>
        <taxon>Bacillati</taxon>
        <taxon>Bacillota</taxon>
        <taxon>Bacilli</taxon>
        <taxon>Bacillales</taxon>
        <taxon>Bacillaceae</taxon>
        <taxon>Anaerobacillus</taxon>
    </lineage>
</organism>
<keyword evidence="2" id="KW-1133">Transmembrane helix</keyword>
<dbReference type="CDD" id="cd10944">
    <property type="entry name" value="CE4_SmPgdA_like"/>
    <property type="match status" value="1"/>
</dbReference>
<gene>
    <name evidence="4" type="ORF">BKP35_01755</name>
</gene>
<comment type="caution">
    <text evidence="4">The sequence shown here is derived from an EMBL/GenBank/DDBJ whole genome shotgun (WGS) entry which is preliminary data.</text>
</comment>
<feature type="coiled-coil region" evidence="1">
    <location>
        <begin position="33"/>
        <end position="120"/>
    </location>
</feature>
<dbReference type="AlphaFoldDB" id="A0A1S2LT93"/>
<evidence type="ECO:0000256" key="1">
    <source>
        <dbReference type="SAM" id="Coils"/>
    </source>
</evidence>
<evidence type="ECO:0000313" key="4">
    <source>
        <dbReference type="EMBL" id="OIJ15741.1"/>
    </source>
</evidence>
<dbReference type="InterPro" id="IPR011330">
    <property type="entry name" value="Glyco_hydro/deAcase_b/a-brl"/>
</dbReference>
<dbReference type="Gene3D" id="3.20.20.370">
    <property type="entry name" value="Glycoside hydrolase/deacetylase"/>
    <property type="match status" value="1"/>
</dbReference>
<dbReference type="Pfam" id="PF01522">
    <property type="entry name" value="Polysacc_deac_1"/>
    <property type="match status" value="1"/>
</dbReference>
<dbReference type="RefSeq" id="WP_071311666.1">
    <property type="nucleotide sequence ID" value="NZ_MLQQ01000001.1"/>
</dbReference>
<keyword evidence="5" id="KW-1185">Reference proteome</keyword>
<name>A0A1S2LT93_9BACI</name>
<sequence length="352" mass="41141">MKNKWLYAIIILCIVLFTFLAYLIGFTQSSSELKYSNEKLKATEKQLQIVEKQYEELNKELKENEQQLEQNEREDTSKIKQQLKIINEKKQTIDKQEIEIEQLQEKINNLNTQLKDLKDEIQAKHPKDENDKKVFLTFDDGPTTLTNEILDILADHEVKATFFTIGKRMEQYPEIVNNTYENGHMVLPHSYSHDYAIYTTFDTFYKDFYKTEDVYKSILGFEAPPFFRFPGGSSNHSSFQYGGKQFMPNLTADVRDKGYHYIDWNVSSGDASPIANEPKKMIEQIKKGSRNKDLVVTLFHDVVPNKATAKILPDVIEFYKKNGYTFRTFRDITDDELQKMKSKGIANKTIIR</sequence>
<accession>A0A1S2LT93</accession>
<dbReference type="SUPFAM" id="SSF88713">
    <property type="entry name" value="Glycoside hydrolase/deacetylase"/>
    <property type="match status" value="1"/>
</dbReference>
<dbReference type="PANTHER" id="PTHR10587:SF125">
    <property type="entry name" value="POLYSACCHARIDE DEACETYLASE YHEN-RELATED"/>
    <property type="match status" value="1"/>
</dbReference>
<dbReference type="GO" id="GO:0005975">
    <property type="term" value="P:carbohydrate metabolic process"/>
    <property type="evidence" value="ECO:0007669"/>
    <property type="project" value="InterPro"/>
</dbReference>
<evidence type="ECO:0000313" key="5">
    <source>
        <dbReference type="Proteomes" id="UP000180098"/>
    </source>
</evidence>
<keyword evidence="1" id="KW-0175">Coiled coil</keyword>
<dbReference type="PANTHER" id="PTHR10587">
    <property type="entry name" value="GLYCOSYL TRANSFERASE-RELATED"/>
    <property type="match status" value="1"/>
</dbReference>
<evidence type="ECO:0000256" key="2">
    <source>
        <dbReference type="SAM" id="Phobius"/>
    </source>
</evidence>
<dbReference type="GO" id="GO:0016810">
    <property type="term" value="F:hydrolase activity, acting on carbon-nitrogen (but not peptide) bonds"/>
    <property type="evidence" value="ECO:0007669"/>
    <property type="project" value="InterPro"/>
</dbReference>
<keyword evidence="2" id="KW-0812">Transmembrane</keyword>
<dbReference type="PROSITE" id="PS51677">
    <property type="entry name" value="NODB"/>
    <property type="match status" value="1"/>
</dbReference>
<proteinExistence type="predicted"/>
<dbReference type="OrthoDB" id="258610at2"/>
<evidence type="ECO:0000259" key="3">
    <source>
        <dbReference type="PROSITE" id="PS51677"/>
    </source>
</evidence>
<feature type="transmembrane region" description="Helical" evidence="2">
    <location>
        <begin position="6"/>
        <end position="26"/>
    </location>
</feature>
<dbReference type="EMBL" id="MLQQ01000001">
    <property type="protein sequence ID" value="OIJ15741.1"/>
    <property type="molecule type" value="Genomic_DNA"/>
</dbReference>
<keyword evidence="2" id="KW-0472">Membrane</keyword>
<dbReference type="InterPro" id="IPR002509">
    <property type="entry name" value="NODB_dom"/>
</dbReference>
<protein>
    <recommendedName>
        <fullName evidence="3">NodB homology domain-containing protein</fullName>
    </recommendedName>
</protein>
<dbReference type="InterPro" id="IPR050248">
    <property type="entry name" value="Polysacc_deacetylase_ArnD"/>
</dbReference>
<dbReference type="Proteomes" id="UP000180098">
    <property type="component" value="Unassembled WGS sequence"/>
</dbReference>
<feature type="domain" description="NodB homology" evidence="3">
    <location>
        <begin position="132"/>
        <end position="327"/>
    </location>
</feature>